<dbReference type="PANTHER" id="PTHR43106">
    <property type="entry name" value="DEHYDROGENASE-RELATED"/>
    <property type="match status" value="1"/>
</dbReference>
<organism evidence="3">
    <name type="scientific">anaerobic digester metagenome</name>
    <dbReference type="NCBI Taxonomy" id="1263854"/>
    <lineage>
        <taxon>unclassified sequences</taxon>
        <taxon>metagenomes</taxon>
        <taxon>ecological metagenomes</taxon>
    </lineage>
</organism>
<dbReference type="SUPFAM" id="SSF51905">
    <property type="entry name" value="FAD/NAD(P)-binding domain"/>
    <property type="match status" value="1"/>
</dbReference>
<dbReference type="InterPro" id="IPR036188">
    <property type="entry name" value="FAD/NAD-bd_sf"/>
</dbReference>
<gene>
    <name evidence="3" type="ORF">SCFA_580011</name>
</gene>
<dbReference type="InterPro" id="IPR049516">
    <property type="entry name" value="FAD-depend_C"/>
</dbReference>
<sequence>MADVVIIGAGPAGIFAAQELAKGLDKLDIVIVEQGKDIIERSRSGRDMLVGWGGAGAYSDGKLTISTDVGGQLSSLLNEGELLELLDEVDRIYTSHESSGGLYSVEPDDAARISAKAKLAGLIYVPTKVRHIGTENCYTILKNMREELRSKVKVIFNTRAKDILKQDGRVTGVSLEDGTVIEARAVIAAPGRVGSSWMSGQAKRLGLQTRPNPVDLGVRVELPAVVMEDLTEKAYETKFIYYSKTFDDRVRTFCMNPYGEVVRESMGDILTVNGHSWARTRTENTNFAILVSADFTEPFDDPIGYGESVARLANMLGKGVIVQRLGDLHAGRRTNPSRLLRCLTQPTLHDATPGDLSYCLPYRILNDIMEMLSSLDEVAPGVNSAHTLLYGIEVKFYSNRIKLDRGLETEIEGLYVIGDGAGITRGLIQASCSGIIAARSVLRRLE</sequence>
<dbReference type="InterPro" id="IPR028348">
    <property type="entry name" value="FAD-binding_protein"/>
</dbReference>
<dbReference type="InterPro" id="IPR006076">
    <property type="entry name" value="FAD-dep_OxRdtase"/>
</dbReference>
<evidence type="ECO:0000259" key="2">
    <source>
        <dbReference type="Pfam" id="PF21688"/>
    </source>
</evidence>
<feature type="domain" description="FAD-dependent protein C-terminal" evidence="2">
    <location>
        <begin position="245"/>
        <end position="394"/>
    </location>
</feature>
<dbReference type="AlphaFoldDB" id="A0A485M2T6"/>
<protein>
    <submittedName>
        <fullName evidence="3">Dihydrolipoamide dehydrogenase</fullName>
    </submittedName>
</protein>
<dbReference type="EMBL" id="CAADRM010000123">
    <property type="protein sequence ID" value="VFU16877.1"/>
    <property type="molecule type" value="Genomic_DNA"/>
</dbReference>
<accession>A0A485M2T6</accession>
<dbReference type="Pfam" id="PF01266">
    <property type="entry name" value="DAO"/>
    <property type="match status" value="1"/>
</dbReference>
<proteinExistence type="predicted"/>
<dbReference type="PRINTS" id="PR00368">
    <property type="entry name" value="FADPNR"/>
</dbReference>
<reference evidence="3" key="1">
    <citation type="submission" date="2019-03" db="EMBL/GenBank/DDBJ databases">
        <authorList>
            <person name="Hao L."/>
        </authorList>
    </citation>
    <scope>NUCLEOTIDE SEQUENCE</scope>
</reference>
<dbReference type="Gene3D" id="3.50.50.60">
    <property type="entry name" value="FAD/NAD(P)-binding domain"/>
    <property type="match status" value="2"/>
</dbReference>
<evidence type="ECO:0000259" key="1">
    <source>
        <dbReference type="Pfam" id="PF01266"/>
    </source>
</evidence>
<feature type="domain" description="FAD dependent oxidoreductase" evidence="1">
    <location>
        <begin position="3"/>
        <end position="205"/>
    </location>
</feature>
<dbReference type="Pfam" id="PF21688">
    <property type="entry name" value="FAD-depend_C"/>
    <property type="match status" value="1"/>
</dbReference>
<dbReference type="PANTHER" id="PTHR43106:SF1">
    <property type="entry name" value="DEHYDROGENASE-RELATED"/>
    <property type="match status" value="1"/>
</dbReference>
<evidence type="ECO:0000313" key="3">
    <source>
        <dbReference type="EMBL" id="VFU16877.1"/>
    </source>
</evidence>
<name>A0A485M2T6_9ZZZZ</name>
<dbReference type="PIRSF" id="PIRSF038984">
    <property type="entry name" value="FAD_binding_protein"/>
    <property type="match status" value="1"/>
</dbReference>